<dbReference type="AlphaFoldDB" id="A0AAE0Q4A7"/>
<evidence type="ECO:0000313" key="2">
    <source>
        <dbReference type="Proteomes" id="UP001274896"/>
    </source>
</evidence>
<comment type="caution">
    <text evidence="1">The sequence shown here is derived from an EMBL/GenBank/DDBJ whole genome shotgun (WGS) entry which is preliminary data.</text>
</comment>
<dbReference type="SUPFAM" id="SSF52266">
    <property type="entry name" value="SGNH hydrolase"/>
    <property type="match status" value="1"/>
</dbReference>
<gene>
    <name evidence="1" type="ORF">QTP70_028876</name>
</gene>
<dbReference type="Gene3D" id="3.40.50.12690">
    <property type="match status" value="1"/>
</dbReference>
<evidence type="ECO:0000313" key="1">
    <source>
        <dbReference type="EMBL" id="KAK3513804.1"/>
    </source>
</evidence>
<accession>A0AAE0Q4A7</accession>
<protein>
    <submittedName>
        <fullName evidence="1">Uncharacterized protein</fullName>
    </submittedName>
</protein>
<sequence length="140" mass="15244">MECDAVIIGDSIVWHICATSAKGRVHTHCLPGARVLDVAAQTEILKKDFRSLVETVRTTSPTRRIIMSGPLPMFQRGIEREQLKAITNSHGVKTRNYPLLIIGIVSGSVLGSTVLMACTQAELEQQSSRTTCPGHYAPSD</sequence>
<dbReference type="EMBL" id="JAUCMX010000022">
    <property type="protein sequence ID" value="KAK3513804.1"/>
    <property type="molecule type" value="Genomic_DNA"/>
</dbReference>
<name>A0AAE0Q4A7_9TELE</name>
<keyword evidence="2" id="KW-1185">Reference proteome</keyword>
<reference evidence="1" key="1">
    <citation type="submission" date="2023-06" db="EMBL/GenBank/DDBJ databases">
        <title>Male Hemibagrus guttatus genome.</title>
        <authorList>
            <person name="Bian C."/>
        </authorList>
    </citation>
    <scope>NUCLEOTIDE SEQUENCE</scope>
    <source>
        <strain evidence="1">Male_cb2023</strain>
        <tissue evidence="1">Muscle</tissue>
    </source>
</reference>
<dbReference type="Proteomes" id="UP001274896">
    <property type="component" value="Unassembled WGS sequence"/>
</dbReference>
<proteinExistence type="predicted"/>
<organism evidence="1 2">
    <name type="scientific">Hemibagrus guttatus</name>
    <dbReference type="NCBI Taxonomy" id="175788"/>
    <lineage>
        <taxon>Eukaryota</taxon>
        <taxon>Metazoa</taxon>
        <taxon>Chordata</taxon>
        <taxon>Craniata</taxon>
        <taxon>Vertebrata</taxon>
        <taxon>Euteleostomi</taxon>
        <taxon>Actinopterygii</taxon>
        <taxon>Neopterygii</taxon>
        <taxon>Teleostei</taxon>
        <taxon>Ostariophysi</taxon>
        <taxon>Siluriformes</taxon>
        <taxon>Bagridae</taxon>
        <taxon>Hemibagrus</taxon>
    </lineage>
</organism>